<keyword evidence="4" id="KW-1185">Reference proteome</keyword>
<dbReference type="Proteomes" id="UP001153620">
    <property type="component" value="Chromosome 1"/>
</dbReference>
<accession>A0A9N9RNQ0</accession>
<protein>
    <recommendedName>
        <fullName evidence="2">Chitin-binding type-4 domain-containing protein</fullName>
    </recommendedName>
</protein>
<dbReference type="EMBL" id="OU895877">
    <property type="protein sequence ID" value="CAG9800094.1"/>
    <property type="molecule type" value="Genomic_DNA"/>
</dbReference>
<organism evidence="3 4">
    <name type="scientific">Chironomus riparius</name>
    <dbReference type="NCBI Taxonomy" id="315576"/>
    <lineage>
        <taxon>Eukaryota</taxon>
        <taxon>Metazoa</taxon>
        <taxon>Ecdysozoa</taxon>
        <taxon>Arthropoda</taxon>
        <taxon>Hexapoda</taxon>
        <taxon>Insecta</taxon>
        <taxon>Pterygota</taxon>
        <taxon>Neoptera</taxon>
        <taxon>Endopterygota</taxon>
        <taxon>Diptera</taxon>
        <taxon>Nematocera</taxon>
        <taxon>Chironomoidea</taxon>
        <taxon>Chironomidae</taxon>
        <taxon>Chironominae</taxon>
        <taxon>Chironomus</taxon>
    </lineage>
</organism>
<proteinExistence type="predicted"/>
<keyword evidence="1" id="KW-0732">Signal</keyword>
<dbReference type="Pfam" id="PF03067">
    <property type="entry name" value="LPMO_10"/>
    <property type="match status" value="1"/>
</dbReference>
<dbReference type="AlphaFoldDB" id="A0A9N9RNQ0"/>
<feature type="domain" description="Chitin-binding type-4" evidence="2">
    <location>
        <begin position="21"/>
        <end position="207"/>
    </location>
</feature>
<gene>
    <name evidence="3" type="ORF">CHIRRI_LOCUS3045</name>
</gene>
<feature type="chain" id="PRO_5040415169" description="Chitin-binding type-4 domain-containing protein" evidence="1">
    <location>
        <begin position="21"/>
        <end position="211"/>
    </location>
</feature>
<reference evidence="3" key="2">
    <citation type="submission" date="2022-10" db="EMBL/GenBank/DDBJ databases">
        <authorList>
            <consortium name="ENA_rothamsted_submissions"/>
            <consortium name="culmorum"/>
            <person name="King R."/>
        </authorList>
    </citation>
    <scope>NUCLEOTIDE SEQUENCE</scope>
</reference>
<evidence type="ECO:0000313" key="4">
    <source>
        <dbReference type="Proteomes" id="UP001153620"/>
    </source>
</evidence>
<name>A0A9N9RNQ0_9DIPT</name>
<evidence type="ECO:0000256" key="1">
    <source>
        <dbReference type="SAM" id="SignalP"/>
    </source>
</evidence>
<feature type="signal peptide" evidence="1">
    <location>
        <begin position="1"/>
        <end position="20"/>
    </location>
</feature>
<evidence type="ECO:0000259" key="2">
    <source>
        <dbReference type="Pfam" id="PF03067"/>
    </source>
</evidence>
<evidence type="ECO:0000313" key="3">
    <source>
        <dbReference type="EMBL" id="CAG9800094.1"/>
    </source>
</evidence>
<reference evidence="3" key="1">
    <citation type="submission" date="2022-01" db="EMBL/GenBank/DDBJ databases">
        <authorList>
            <person name="King R."/>
        </authorList>
    </citation>
    <scope>NUCLEOTIDE SEQUENCE</scope>
</reference>
<dbReference type="OrthoDB" id="64893at2759"/>
<dbReference type="InterPro" id="IPR004302">
    <property type="entry name" value="Cellulose/chitin-bd_N"/>
</dbReference>
<sequence length="211" mass="23181">MKILFIAIILILNLINEIRGHGMVMSPPGRSTRWRTDRTAPINYDDNGTNCGGYSNQWMNHNGKCGICGDPYQATTPRANELGGKYGGSGVIVANYTRGSSIQVTVKITANHLGKFLFDICNLDNEGESEECFAKNQLLTIDGNKEYAIGSAAKDYYVSLQLPSTLSCNHCVLRWKYICGNNWGWCPEGGGRLGCGPQENFVTCSDIKILK</sequence>